<name>A0ACB9MG94_BAUVA</name>
<sequence length="114" mass="13090">MPKSGAKNNKKKRRKIDHYKESCEGGSRSISTLCLLPTIPVHSLPHGQGRKIRKNRRSAIIEAMAKLEELEDSTAKIHKKRNHGSTRFFVFVDYLFLLIFVAFLCFIIFKMVGI</sequence>
<keyword evidence="2" id="KW-1185">Reference proteome</keyword>
<protein>
    <submittedName>
        <fullName evidence="1">Uncharacterized protein</fullName>
    </submittedName>
</protein>
<evidence type="ECO:0000313" key="1">
    <source>
        <dbReference type="EMBL" id="KAI4322637.1"/>
    </source>
</evidence>
<dbReference type="Proteomes" id="UP000828941">
    <property type="component" value="Chromosome 9"/>
</dbReference>
<reference evidence="1 2" key="1">
    <citation type="journal article" date="2022" name="DNA Res.">
        <title>Chromosomal-level genome assembly of the orchid tree Bauhinia variegata (Leguminosae; Cercidoideae) supports the allotetraploid origin hypothesis of Bauhinia.</title>
        <authorList>
            <person name="Zhong Y."/>
            <person name="Chen Y."/>
            <person name="Zheng D."/>
            <person name="Pang J."/>
            <person name="Liu Y."/>
            <person name="Luo S."/>
            <person name="Meng S."/>
            <person name="Qian L."/>
            <person name="Wei D."/>
            <person name="Dai S."/>
            <person name="Zhou R."/>
        </authorList>
    </citation>
    <scope>NUCLEOTIDE SEQUENCE [LARGE SCALE GENOMIC DNA]</scope>
    <source>
        <strain evidence="1">BV-YZ2020</strain>
    </source>
</reference>
<dbReference type="EMBL" id="CM039434">
    <property type="protein sequence ID" value="KAI4322637.1"/>
    <property type="molecule type" value="Genomic_DNA"/>
</dbReference>
<comment type="caution">
    <text evidence="1">The sequence shown here is derived from an EMBL/GenBank/DDBJ whole genome shotgun (WGS) entry which is preliminary data.</text>
</comment>
<evidence type="ECO:0000313" key="2">
    <source>
        <dbReference type="Proteomes" id="UP000828941"/>
    </source>
</evidence>
<organism evidence="1 2">
    <name type="scientific">Bauhinia variegata</name>
    <name type="common">Purple orchid tree</name>
    <name type="synonym">Phanera variegata</name>
    <dbReference type="NCBI Taxonomy" id="167791"/>
    <lineage>
        <taxon>Eukaryota</taxon>
        <taxon>Viridiplantae</taxon>
        <taxon>Streptophyta</taxon>
        <taxon>Embryophyta</taxon>
        <taxon>Tracheophyta</taxon>
        <taxon>Spermatophyta</taxon>
        <taxon>Magnoliopsida</taxon>
        <taxon>eudicotyledons</taxon>
        <taxon>Gunneridae</taxon>
        <taxon>Pentapetalae</taxon>
        <taxon>rosids</taxon>
        <taxon>fabids</taxon>
        <taxon>Fabales</taxon>
        <taxon>Fabaceae</taxon>
        <taxon>Cercidoideae</taxon>
        <taxon>Cercideae</taxon>
        <taxon>Bauhiniinae</taxon>
        <taxon>Bauhinia</taxon>
    </lineage>
</organism>
<gene>
    <name evidence="1" type="ORF">L6164_022313</name>
</gene>
<proteinExistence type="predicted"/>
<accession>A0ACB9MG94</accession>